<evidence type="ECO:0000256" key="2">
    <source>
        <dbReference type="ARBA" id="ARBA00022840"/>
    </source>
</evidence>
<name>A0A1L6MWH9_9BACT</name>
<dbReference type="FunFam" id="3.40.50.300:FF:000011">
    <property type="entry name" value="Putative ABC transporter ATP-binding component"/>
    <property type="match status" value="1"/>
</dbReference>
<dbReference type="InterPro" id="IPR017871">
    <property type="entry name" value="ABC_transporter-like_CS"/>
</dbReference>
<dbReference type="GO" id="GO:0016887">
    <property type="term" value="F:ATP hydrolysis activity"/>
    <property type="evidence" value="ECO:0007669"/>
    <property type="project" value="InterPro"/>
</dbReference>
<dbReference type="OrthoDB" id="9762369at2"/>
<dbReference type="GO" id="GO:0005524">
    <property type="term" value="F:ATP binding"/>
    <property type="evidence" value="ECO:0007669"/>
    <property type="project" value="UniProtKB-KW"/>
</dbReference>
<dbReference type="KEGG" id="pabo:BCY86_03220"/>
<dbReference type="InterPro" id="IPR003439">
    <property type="entry name" value="ABC_transporter-like_ATP-bd"/>
</dbReference>
<dbReference type="InterPro" id="IPR032781">
    <property type="entry name" value="ABC_tran_Xtn"/>
</dbReference>
<dbReference type="InterPro" id="IPR003593">
    <property type="entry name" value="AAA+_ATPase"/>
</dbReference>
<keyword evidence="2" id="KW-0067">ATP-binding</keyword>
<dbReference type="CDD" id="cd03221">
    <property type="entry name" value="ABCF_EF-3"/>
    <property type="match status" value="2"/>
</dbReference>
<evidence type="ECO:0000256" key="1">
    <source>
        <dbReference type="ARBA" id="ARBA00022741"/>
    </source>
</evidence>
<proteinExistence type="predicted"/>
<dbReference type="NCBIfam" id="NF000355">
    <property type="entry name" value="ribo_prot_ABC_F"/>
    <property type="match status" value="1"/>
</dbReference>
<keyword evidence="1" id="KW-0547">Nucleotide-binding</keyword>
<dbReference type="PANTHER" id="PTHR42855">
    <property type="entry name" value="ABC TRANSPORTER ATP-BINDING SUBUNIT"/>
    <property type="match status" value="1"/>
</dbReference>
<gene>
    <name evidence="4" type="ORF">BCY86_03220</name>
</gene>
<dbReference type="EMBL" id="CP016908">
    <property type="protein sequence ID" value="APR99795.1"/>
    <property type="molecule type" value="Genomic_DNA"/>
</dbReference>
<dbReference type="Pfam" id="PF12848">
    <property type="entry name" value="ABC_tran_Xtn"/>
    <property type="match status" value="1"/>
</dbReference>
<feature type="domain" description="ABC transporter" evidence="3">
    <location>
        <begin position="2"/>
        <end position="251"/>
    </location>
</feature>
<dbReference type="Pfam" id="PF00005">
    <property type="entry name" value="ABC_tran"/>
    <property type="match status" value="2"/>
</dbReference>
<dbReference type="SMART" id="SM00382">
    <property type="entry name" value="AAA"/>
    <property type="match status" value="2"/>
</dbReference>
<dbReference type="PANTHER" id="PTHR42855:SF2">
    <property type="entry name" value="DRUG RESISTANCE ABC TRANSPORTER,ATP-BINDING PROTEIN"/>
    <property type="match status" value="1"/>
</dbReference>
<dbReference type="AlphaFoldDB" id="A0A1L6MWH9"/>
<accession>A0A1L6MWH9</accession>
<dbReference type="InterPro" id="IPR051309">
    <property type="entry name" value="ABCF_ATPase"/>
</dbReference>
<sequence>MIVLDSVTKRFGHKVLFEGVSAQFDRGKRYGITGANGAGKSTFLKLVAGVEESDGGSITLPSSTRIGILKQNHFEYEKERIVDTVMMGNKILWNALTEKEKLLHKEIDEETGLRLGELEGIIAEEDGYTAESEAVELLVGLGVPSEKQQDAMSTLPPGYKLRVLLAQVLFGKSDVLLLDEPTNHLDLDSIRWLEAFLIEYAGTALVVSHDRHFLNAIATHIADLDYQTITLYTGNYSSFVQAKYEQKQRAASQATANKKKVAELQEFVQRFGTHASKSKQAQSRIKQIEKLEESIKTQGPKRSSLVRPFVRFEFKQSSGRDILRIEGVYKSFGQKKIFENLSLHFNRGDRVAVIGPSGIGKSTLLKMLVGAYERLDSETKPYTLTPNAGTIRWGHDASVGYFAQDHHEALGETAKGKTAFEWLYMFDPTAAQETIRGILGRLLFSGEAALKKTDALSGGEAARLLLAKLVLGKPNVLVLDEPTNHLDIESIEGLLEGLLLFKGTVLFVSHDRHFVERLATRIFSLQPGKATDFPGTYSEWIEKQTRY</sequence>
<evidence type="ECO:0000313" key="5">
    <source>
        <dbReference type="Proteomes" id="UP000185544"/>
    </source>
</evidence>
<feature type="domain" description="ABC transporter" evidence="3">
    <location>
        <begin position="323"/>
        <end position="545"/>
    </location>
</feature>
<reference evidence="4 5" key="1">
    <citation type="submission" date="2016-08" db="EMBL/GenBank/DDBJ databases">
        <title>Identification and validation of antigenic proteins from Pajaroellobacter abortibovis using de-novo genome sequence assembly and reverse vaccinology.</title>
        <authorList>
            <person name="Welly B.T."/>
            <person name="Miller M.R."/>
            <person name="Stott J.L."/>
            <person name="Blanchard M.T."/>
            <person name="Islas-Trejo A.D."/>
            <person name="O'Rourke S.M."/>
            <person name="Young A.E."/>
            <person name="Medrano J.F."/>
            <person name="Van Eenennaam A.L."/>
        </authorList>
    </citation>
    <scope>NUCLEOTIDE SEQUENCE [LARGE SCALE GENOMIC DNA]</scope>
    <source>
        <strain evidence="4 5">BTF92-0548A/99-0131</strain>
    </source>
</reference>
<dbReference type="Gene3D" id="3.40.50.300">
    <property type="entry name" value="P-loop containing nucleotide triphosphate hydrolases"/>
    <property type="match status" value="2"/>
</dbReference>
<evidence type="ECO:0000313" key="4">
    <source>
        <dbReference type="EMBL" id="APR99795.1"/>
    </source>
</evidence>
<evidence type="ECO:0000259" key="3">
    <source>
        <dbReference type="PROSITE" id="PS50893"/>
    </source>
</evidence>
<dbReference type="STRING" id="1882918.BCY86_03220"/>
<keyword evidence="5" id="KW-1185">Reference proteome</keyword>
<dbReference type="RefSeq" id="WP_075276444.1">
    <property type="nucleotide sequence ID" value="NZ_CP016908.1"/>
</dbReference>
<dbReference type="InterPro" id="IPR027417">
    <property type="entry name" value="P-loop_NTPase"/>
</dbReference>
<dbReference type="Proteomes" id="UP000185544">
    <property type="component" value="Chromosome"/>
</dbReference>
<dbReference type="PROSITE" id="PS50893">
    <property type="entry name" value="ABC_TRANSPORTER_2"/>
    <property type="match status" value="2"/>
</dbReference>
<dbReference type="SUPFAM" id="SSF52540">
    <property type="entry name" value="P-loop containing nucleoside triphosphate hydrolases"/>
    <property type="match status" value="2"/>
</dbReference>
<dbReference type="PROSITE" id="PS00211">
    <property type="entry name" value="ABC_TRANSPORTER_1"/>
    <property type="match status" value="1"/>
</dbReference>
<organism evidence="4 5">
    <name type="scientific">Pajaroellobacter abortibovis</name>
    <dbReference type="NCBI Taxonomy" id="1882918"/>
    <lineage>
        <taxon>Bacteria</taxon>
        <taxon>Pseudomonadati</taxon>
        <taxon>Myxococcota</taxon>
        <taxon>Polyangia</taxon>
        <taxon>Polyangiales</taxon>
        <taxon>Polyangiaceae</taxon>
    </lineage>
</organism>
<protein>
    <submittedName>
        <fullName evidence="4">ABC-F family ATPase</fullName>
    </submittedName>
</protein>